<dbReference type="EMBL" id="BT135407">
    <property type="protein sequence ID" value="AFK35202.1"/>
    <property type="molecule type" value="mRNA"/>
</dbReference>
<dbReference type="PANTHER" id="PTHR33544">
    <property type="entry name" value="DUF4005 DOMAIN-CONTAINING PROTEIN-RELATED"/>
    <property type="match status" value="1"/>
</dbReference>
<name>I3S4L0_LOTJA</name>
<accession>I3S4L0</accession>
<sequence length="174" mass="18979">MAQQEEGWPLGLRLLNSRIGLVMNDDFSGSASFSTVLTGSPTPSTDSSSELGTESIGSFFHDKSITLGSLTRMSSFLEFSRRSSRGRMVEPSKDNKSYHKKPWLFSFCSRLSTDAVSGDHAPSLGHYLEAERRAASTFRKNQVQCSTTYAPNGFSLIQNSNSLIVGSQVGQVPN</sequence>
<proteinExistence type="evidence at transcript level"/>
<dbReference type="AlphaFoldDB" id="I3S4L0"/>
<dbReference type="PANTHER" id="PTHR33544:SF3">
    <property type="entry name" value="60S RIBOSOMAL PROTEIN L36"/>
    <property type="match status" value="1"/>
</dbReference>
<dbReference type="InterPro" id="IPR040344">
    <property type="entry name" value="At3g17950-like"/>
</dbReference>
<protein>
    <submittedName>
        <fullName evidence="1">Uncharacterized protein</fullName>
    </submittedName>
</protein>
<reference evidence="1" key="1">
    <citation type="submission" date="2012-05" db="EMBL/GenBank/DDBJ databases">
        <authorList>
            <person name="Krishnakumar V."/>
            <person name="Cheung F."/>
            <person name="Xiao Y."/>
            <person name="Chan A."/>
            <person name="Moskal W.A."/>
            <person name="Town C.D."/>
        </authorList>
    </citation>
    <scope>NUCLEOTIDE SEQUENCE</scope>
</reference>
<organism evidence="1">
    <name type="scientific">Lotus japonicus</name>
    <name type="common">Lotus corniculatus var. japonicus</name>
    <dbReference type="NCBI Taxonomy" id="34305"/>
    <lineage>
        <taxon>Eukaryota</taxon>
        <taxon>Viridiplantae</taxon>
        <taxon>Streptophyta</taxon>
        <taxon>Embryophyta</taxon>
        <taxon>Tracheophyta</taxon>
        <taxon>Spermatophyta</taxon>
        <taxon>Magnoliopsida</taxon>
        <taxon>eudicotyledons</taxon>
        <taxon>Gunneridae</taxon>
        <taxon>Pentapetalae</taxon>
        <taxon>rosids</taxon>
        <taxon>fabids</taxon>
        <taxon>Fabales</taxon>
        <taxon>Fabaceae</taxon>
        <taxon>Papilionoideae</taxon>
        <taxon>50 kb inversion clade</taxon>
        <taxon>NPAAA clade</taxon>
        <taxon>Hologalegina</taxon>
        <taxon>robinioid clade</taxon>
        <taxon>Loteae</taxon>
        <taxon>Lotus</taxon>
    </lineage>
</organism>
<evidence type="ECO:0000313" key="1">
    <source>
        <dbReference type="EMBL" id="AFK35202.1"/>
    </source>
</evidence>